<dbReference type="EMBL" id="JADFTS010000002">
    <property type="protein sequence ID" value="KAF9620683.1"/>
    <property type="molecule type" value="Genomic_DNA"/>
</dbReference>
<proteinExistence type="predicted"/>
<dbReference type="PANTHER" id="PTHR31265">
    <property type="entry name" value="OS02G0527500 PROTEIN-RELATED"/>
    <property type="match status" value="1"/>
</dbReference>
<evidence type="ECO:0000313" key="1">
    <source>
        <dbReference type="EMBL" id="KAF9620683.1"/>
    </source>
</evidence>
<dbReference type="OrthoDB" id="1671788at2759"/>
<protein>
    <submittedName>
        <fullName evidence="1">Uncharacterized protein</fullName>
    </submittedName>
</protein>
<organism evidence="1 2">
    <name type="scientific">Coptis chinensis</name>
    <dbReference type="NCBI Taxonomy" id="261450"/>
    <lineage>
        <taxon>Eukaryota</taxon>
        <taxon>Viridiplantae</taxon>
        <taxon>Streptophyta</taxon>
        <taxon>Embryophyta</taxon>
        <taxon>Tracheophyta</taxon>
        <taxon>Spermatophyta</taxon>
        <taxon>Magnoliopsida</taxon>
        <taxon>Ranunculales</taxon>
        <taxon>Ranunculaceae</taxon>
        <taxon>Coptidoideae</taxon>
        <taxon>Coptis</taxon>
    </lineage>
</organism>
<dbReference type="PANTHER" id="PTHR31265:SF1">
    <property type="entry name" value="OS01G0756600 PROTEIN"/>
    <property type="match status" value="1"/>
</dbReference>
<dbReference type="Proteomes" id="UP000631114">
    <property type="component" value="Unassembled WGS sequence"/>
</dbReference>
<reference evidence="1 2" key="1">
    <citation type="submission" date="2020-10" db="EMBL/GenBank/DDBJ databases">
        <title>The Coptis chinensis genome and diversification of protoberbering-type alkaloids.</title>
        <authorList>
            <person name="Wang B."/>
            <person name="Shu S."/>
            <person name="Song C."/>
            <person name="Liu Y."/>
        </authorList>
    </citation>
    <scope>NUCLEOTIDE SEQUENCE [LARGE SCALE GENOMIC DNA]</scope>
    <source>
        <strain evidence="1">HL-2020</strain>
        <tissue evidence="1">Leaf</tissue>
    </source>
</reference>
<dbReference type="GO" id="GO:0005886">
    <property type="term" value="C:plasma membrane"/>
    <property type="evidence" value="ECO:0007669"/>
    <property type="project" value="TreeGrafter"/>
</dbReference>
<keyword evidence="2" id="KW-1185">Reference proteome</keyword>
<dbReference type="InterPro" id="IPR052437">
    <property type="entry name" value="Pectin_Meth_Modulator"/>
</dbReference>
<evidence type="ECO:0000313" key="2">
    <source>
        <dbReference type="Proteomes" id="UP000631114"/>
    </source>
</evidence>
<accession>A0A835IS67</accession>
<name>A0A835IS67_9MAGN</name>
<sequence>MVDTKPQQQYNLIFSLGHAGDKCQQPLAIMAFAGDQAKNIHYLTRTDDKSSLCGPVVDDVRVWGLSRSGRNMQAWVSGLCCWFWPLCCYGHEI</sequence>
<dbReference type="AlphaFoldDB" id="A0A835IS67"/>
<gene>
    <name evidence="1" type="ORF">IFM89_013983</name>
</gene>
<comment type="caution">
    <text evidence="1">The sequence shown here is derived from an EMBL/GenBank/DDBJ whole genome shotgun (WGS) entry which is preliminary data.</text>
</comment>